<dbReference type="EMBL" id="JAMYJR010000002">
    <property type="protein sequence ID" value="MCO8269771.1"/>
    <property type="molecule type" value="Genomic_DNA"/>
</dbReference>
<dbReference type="RefSeq" id="WP_253235896.1">
    <property type="nucleotide sequence ID" value="NZ_JAMYJR010000002.1"/>
</dbReference>
<evidence type="ECO:0000313" key="2">
    <source>
        <dbReference type="EMBL" id="MCO8269771.1"/>
    </source>
</evidence>
<keyword evidence="3" id="KW-1185">Reference proteome</keyword>
<dbReference type="SUPFAM" id="SSF55961">
    <property type="entry name" value="Bet v1-like"/>
    <property type="match status" value="1"/>
</dbReference>
<accession>A0ABT1DIZ0</accession>
<organism evidence="2 3">
    <name type="scientific">Paractinoplanes aksuensis</name>
    <dbReference type="NCBI Taxonomy" id="2939490"/>
    <lineage>
        <taxon>Bacteria</taxon>
        <taxon>Bacillati</taxon>
        <taxon>Actinomycetota</taxon>
        <taxon>Actinomycetes</taxon>
        <taxon>Micromonosporales</taxon>
        <taxon>Micromonosporaceae</taxon>
        <taxon>Paractinoplanes</taxon>
    </lineage>
</organism>
<dbReference type="InterPro" id="IPR015879">
    <property type="entry name" value="Ring_hydroxy_dOase_asu_C_dom"/>
</dbReference>
<dbReference type="Gene3D" id="3.90.380.10">
    <property type="entry name" value="Naphthalene 1,2-dioxygenase Alpha Subunit, Chain A, domain 1"/>
    <property type="match status" value="1"/>
</dbReference>
<comment type="caution">
    <text evidence="2">The sequence shown here is derived from an EMBL/GenBank/DDBJ whole genome shotgun (WGS) entry which is preliminary data.</text>
</comment>
<name>A0ABT1DIZ0_9ACTN</name>
<protein>
    <recommendedName>
        <fullName evidence="1">Aromatic-ring-hydroxylating dioxygenase alpha subunit C-terminal domain-containing protein</fullName>
    </recommendedName>
</protein>
<evidence type="ECO:0000259" key="1">
    <source>
        <dbReference type="Pfam" id="PF00848"/>
    </source>
</evidence>
<reference evidence="2 3" key="1">
    <citation type="submission" date="2022-06" db="EMBL/GenBank/DDBJ databases">
        <title>New Species of the Genus Actinoplanes, ActinopZanes ferrugineus.</title>
        <authorList>
            <person name="Ding P."/>
        </authorList>
    </citation>
    <scope>NUCLEOTIDE SEQUENCE [LARGE SCALE GENOMIC DNA]</scope>
    <source>
        <strain evidence="2 3">TRM88003</strain>
    </source>
</reference>
<dbReference type="Pfam" id="PF00848">
    <property type="entry name" value="Ring_hydroxyl_A"/>
    <property type="match status" value="1"/>
</dbReference>
<evidence type="ECO:0000313" key="3">
    <source>
        <dbReference type="Proteomes" id="UP001523369"/>
    </source>
</evidence>
<sequence>MRDFYFETPELSEAEEQSVKYIDEVLQQQDIRIVESAQRGMTTPAFDQGRIVYDPAVPGLSEHGVHHFHGLVLDAYRRLAGTG</sequence>
<gene>
    <name evidence="2" type="ORF">M1L60_04090</name>
</gene>
<feature type="domain" description="Aromatic-ring-hydroxylating dioxygenase alpha subunit C-terminal" evidence="1">
    <location>
        <begin position="7"/>
        <end position="76"/>
    </location>
</feature>
<proteinExistence type="predicted"/>
<dbReference type="Proteomes" id="UP001523369">
    <property type="component" value="Unassembled WGS sequence"/>
</dbReference>